<organism evidence="9 10">
    <name type="scientific">Flammeovirga agarivorans</name>
    <dbReference type="NCBI Taxonomy" id="2726742"/>
    <lineage>
        <taxon>Bacteria</taxon>
        <taxon>Pseudomonadati</taxon>
        <taxon>Bacteroidota</taxon>
        <taxon>Cytophagia</taxon>
        <taxon>Cytophagales</taxon>
        <taxon>Flammeovirgaceae</taxon>
        <taxon>Flammeovirga</taxon>
    </lineage>
</organism>
<evidence type="ECO:0000259" key="7">
    <source>
        <dbReference type="Pfam" id="PF21981"/>
    </source>
</evidence>
<keyword evidence="4 5" id="KW-0963">Cytoplasm</keyword>
<dbReference type="PANTHER" id="PTHR33602">
    <property type="entry name" value="REGULATORY PROTEIN RECX FAMILY PROTEIN"/>
    <property type="match status" value="1"/>
</dbReference>
<evidence type="ECO:0000256" key="2">
    <source>
        <dbReference type="ARBA" id="ARBA00009695"/>
    </source>
</evidence>
<dbReference type="Proteomes" id="UP000585050">
    <property type="component" value="Unassembled WGS sequence"/>
</dbReference>
<dbReference type="EMBL" id="JABAIL010000001">
    <property type="protein sequence ID" value="NLR90300.1"/>
    <property type="molecule type" value="Genomic_DNA"/>
</dbReference>
<name>A0A7X8SHE2_9BACT</name>
<keyword evidence="10" id="KW-1185">Reference proteome</keyword>
<sequence>MEFTFKQILPKIAAYCSYQDRCKQEITNRLLKWEYPEEDIEEVLAWLKDNKFWDESRYAASFVRGKFRGNKWGKRKISMALYQKGVEQNIGKEALNTEIKDEEYYEMALGIARKKVNQLMGKSDEKHIIKGKALQYLAGKGFESEVCFNAVEDVLYELEL</sequence>
<evidence type="ECO:0000313" key="9">
    <source>
        <dbReference type="EMBL" id="NLR90300.1"/>
    </source>
</evidence>
<evidence type="ECO:0000313" key="10">
    <source>
        <dbReference type="Proteomes" id="UP000585050"/>
    </source>
</evidence>
<comment type="caution">
    <text evidence="9">The sequence shown here is derived from an EMBL/GenBank/DDBJ whole genome shotgun (WGS) entry which is preliminary data.</text>
</comment>
<gene>
    <name evidence="5" type="primary">recX</name>
    <name evidence="9" type="ORF">HGP29_03740</name>
</gene>
<dbReference type="AlphaFoldDB" id="A0A7X8SHE2"/>
<evidence type="ECO:0000256" key="3">
    <source>
        <dbReference type="ARBA" id="ARBA00018111"/>
    </source>
</evidence>
<dbReference type="Gene3D" id="1.10.10.10">
    <property type="entry name" value="Winged helix-like DNA-binding domain superfamily/Winged helix DNA-binding domain"/>
    <property type="match status" value="3"/>
</dbReference>
<comment type="subcellular location">
    <subcellularLocation>
        <location evidence="1 5">Cytoplasm</location>
    </subcellularLocation>
</comment>
<feature type="domain" description="RecX third three-helical" evidence="7">
    <location>
        <begin position="102"/>
        <end position="150"/>
    </location>
</feature>
<dbReference type="Pfam" id="PF21982">
    <property type="entry name" value="RecX_HTH1"/>
    <property type="match status" value="1"/>
</dbReference>
<dbReference type="InterPro" id="IPR053926">
    <property type="entry name" value="RecX_HTH_1st"/>
</dbReference>
<feature type="domain" description="RecX second three-helical" evidence="6">
    <location>
        <begin position="54"/>
        <end position="95"/>
    </location>
</feature>
<evidence type="ECO:0000256" key="5">
    <source>
        <dbReference type="HAMAP-Rule" id="MF_01114"/>
    </source>
</evidence>
<protein>
    <recommendedName>
        <fullName evidence="3 5">Regulatory protein RecX</fullName>
    </recommendedName>
</protein>
<reference evidence="9 10" key="1">
    <citation type="submission" date="2020-04" db="EMBL/GenBank/DDBJ databases">
        <title>Flammeovirga sp. SR4, a novel species isolated from seawater.</title>
        <authorList>
            <person name="Wang X."/>
        </authorList>
    </citation>
    <scope>NUCLEOTIDE SEQUENCE [LARGE SCALE GENOMIC DNA]</scope>
    <source>
        <strain evidence="9 10">SR4</strain>
    </source>
</reference>
<dbReference type="InterPro" id="IPR003783">
    <property type="entry name" value="Regulatory_RecX"/>
</dbReference>
<proteinExistence type="inferred from homology"/>
<dbReference type="HAMAP" id="MF_01114">
    <property type="entry name" value="RecX"/>
    <property type="match status" value="1"/>
</dbReference>
<dbReference type="Pfam" id="PF21981">
    <property type="entry name" value="RecX_HTH3"/>
    <property type="match status" value="1"/>
</dbReference>
<dbReference type="Pfam" id="PF02631">
    <property type="entry name" value="RecX_HTH2"/>
    <property type="match status" value="1"/>
</dbReference>
<evidence type="ECO:0000256" key="1">
    <source>
        <dbReference type="ARBA" id="ARBA00004496"/>
    </source>
</evidence>
<evidence type="ECO:0000259" key="6">
    <source>
        <dbReference type="Pfam" id="PF02631"/>
    </source>
</evidence>
<dbReference type="PANTHER" id="PTHR33602:SF1">
    <property type="entry name" value="REGULATORY PROTEIN RECX FAMILY PROTEIN"/>
    <property type="match status" value="1"/>
</dbReference>
<dbReference type="GO" id="GO:0006282">
    <property type="term" value="P:regulation of DNA repair"/>
    <property type="evidence" value="ECO:0007669"/>
    <property type="project" value="UniProtKB-UniRule"/>
</dbReference>
<dbReference type="InterPro" id="IPR053925">
    <property type="entry name" value="RecX_HTH_3rd"/>
</dbReference>
<evidence type="ECO:0000259" key="8">
    <source>
        <dbReference type="Pfam" id="PF21982"/>
    </source>
</evidence>
<evidence type="ECO:0000256" key="4">
    <source>
        <dbReference type="ARBA" id="ARBA00022490"/>
    </source>
</evidence>
<dbReference type="GO" id="GO:0005737">
    <property type="term" value="C:cytoplasm"/>
    <property type="evidence" value="ECO:0007669"/>
    <property type="project" value="UniProtKB-SubCell"/>
</dbReference>
<comment type="function">
    <text evidence="5">Modulates RecA activity.</text>
</comment>
<comment type="similarity">
    <text evidence="2 5">Belongs to the RecX family.</text>
</comment>
<feature type="domain" description="RecX first three-helical" evidence="8">
    <location>
        <begin position="15"/>
        <end position="47"/>
    </location>
</feature>
<dbReference type="RefSeq" id="WP_168881005.1">
    <property type="nucleotide sequence ID" value="NZ_JABAIL010000001.1"/>
</dbReference>
<accession>A0A7X8SHE2</accession>
<dbReference type="InterPro" id="IPR036388">
    <property type="entry name" value="WH-like_DNA-bd_sf"/>
</dbReference>
<dbReference type="InterPro" id="IPR053924">
    <property type="entry name" value="RecX_HTH_2nd"/>
</dbReference>